<organism evidence="3">
    <name type="scientific">Xanthomonas citri pv. phaseoli var. fuscans</name>
    <dbReference type="NCBI Taxonomy" id="473423"/>
    <lineage>
        <taxon>Bacteria</taxon>
        <taxon>Pseudomonadati</taxon>
        <taxon>Pseudomonadota</taxon>
        <taxon>Gammaproteobacteria</taxon>
        <taxon>Lysobacterales</taxon>
        <taxon>Lysobacteraceae</taxon>
        <taxon>Xanthomonas</taxon>
    </lineage>
</organism>
<name>A0A808FD60_XANCI</name>
<dbReference type="Proteomes" id="UP000230560">
    <property type="component" value="Chromosome"/>
</dbReference>
<protein>
    <submittedName>
        <fullName evidence="3">Uncharacterized protein</fullName>
    </submittedName>
</protein>
<accession>A0A808FD60</accession>
<feature type="region of interest" description="Disordered" evidence="1">
    <location>
        <begin position="1"/>
        <end position="32"/>
    </location>
</feature>
<proteinExistence type="predicted"/>
<dbReference type="AlphaFoldDB" id="A0A808FD60"/>
<evidence type="ECO:0000313" key="4">
    <source>
        <dbReference type="Proteomes" id="UP000230560"/>
    </source>
</evidence>
<reference evidence="3 4" key="1">
    <citation type="journal article" date="2017" name="BMC Genomics">
        <title>Xanthomonas adaptation to common bean is associated with horizontal transfers of genes encoding TAL effectors.</title>
        <authorList>
            <person name="Ruh M."/>
            <person name="Briand M."/>
            <person name="Bonneau S."/>
            <person name="Jacques M.A."/>
            <person name="Chen N.W.G."/>
        </authorList>
    </citation>
    <scope>NUCLEOTIDE SEQUENCE [LARGE SCALE GENOMIC DNA]</scope>
    <source>
        <strain evidence="3">CFBP6167</strain>
        <strain evidence="2 4">CFBP6991</strain>
    </source>
</reference>
<evidence type="ECO:0000313" key="2">
    <source>
        <dbReference type="EMBL" id="ATS85021.1"/>
    </source>
</evidence>
<sequence>MVDAGDDTISKVRIRRANPARGEQSSRNSGGVLLAGAARDPCPRYTLDALTLRAALRAL</sequence>
<dbReference type="EMBL" id="CP021018">
    <property type="protein sequence ID" value="ATS87730.1"/>
    <property type="molecule type" value="Genomic_DNA"/>
</dbReference>
<evidence type="ECO:0000256" key="1">
    <source>
        <dbReference type="SAM" id="MobiDB-lite"/>
    </source>
</evidence>
<dbReference type="EMBL" id="CP021015">
    <property type="protein sequence ID" value="ATS85021.1"/>
    <property type="molecule type" value="Genomic_DNA"/>
</dbReference>
<gene>
    <name evidence="3" type="ORF">XcfCFBP6167P_04730</name>
    <name evidence="2" type="ORF">XcfCFBP6991P_14650</name>
</gene>
<evidence type="ECO:0000313" key="3">
    <source>
        <dbReference type="EMBL" id="ATS87730.1"/>
    </source>
</evidence>